<evidence type="ECO:0000313" key="5">
    <source>
        <dbReference type="EMBL" id="CAA6811906.1"/>
    </source>
</evidence>
<dbReference type="GO" id="GO:0046872">
    <property type="term" value="F:metal ion binding"/>
    <property type="evidence" value="ECO:0007669"/>
    <property type="project" value="UniProtKB-KW"/>
</dbReference>
<dbReference type="Gene3D" id="1.10.490.10">
    <property type="entry name" value="Globins"/>
    <property type="match status" value="1"/>
</dbReference>
<dbReference type="GO" id="GO:0020037">
    <property type="term" value="F:heme binding"/>
    <property type="evidence" value="ECO:0007669"/>
    <property type="project" value="InterPro"/>
</dbReference>
<dbReference type="GO" id="GO:0019825">
    <property type="term" value="F:oxygen binding"/>
    <property type="evidence" value="ECO:0007669"/>
    <property type="project" value="InterPro"/>
</dbReference>
<evidence type="ECO:0008006" key="6">
    <source>
        <dbReference type="Google" id="ProtNLM"/>
    </source>
</evidence>
<keyword evidence="4" id="KW-0408">Iron</keyword>
<dbReference type="SUPFAM" id="SSF46458">
    <property type="entry name" value="Globin-like"/>
    <property type="match status" value="1"/>
</dbReference>
<evidence type="ECO:0000256" key="3">
    <source>
        <dbReference type="ARBA" id="ARBA00022723"/>
    </source>
</evidence>
<dbReference type="InterPro" id="IPR001486">
    <property type="entry name" value="Hemoglobin_trunc"/>
</dbReference>
<keyword evidence="2" id="KW-0349">Heme</keyword>
<evidence type="ECO:0000256" key="1">
    <source>
        <dbReference type="ARBA" id="ARBA00022448"/>
    </source>
</evidence>
<evidence type="ECO:0000256" key="4">
    <source>
        <dbReference type="ARBA" id="ARBA00023004"/>
    </source>
</evidence>
<dbReference type="CDD" id="cd08916">
    <property type="entry name" value="TrHb3_P"/>
    <property type="match status" value="1"/>
</dbReference>
<dbReference type="AlphaFoldDB" id="A0A6S6TAF5"/>
<accession>A0A6S6TAF5</accession>
<name>A0A6S6TAF5_9BACT</name>
<organism evidence="5">
    <name type="scientific">uncultured Sulfurovum sp</name>
    <dbReference type="NCBI Taxonomy" id="269237"/>
    <lineage>
        <taxon>Bacteria</taxon>
        <taxon>Pseudomonadati</taxon>
        <taxon>Campylobacterota</taxon>
        <taxon>Epsilonproteobacteria</taxon>
        <taxon>Campylobacterales</taxon>
        <taxon>Sulfurovaceae</taxon>
        <taxon>Sulfurovum</taxon>
        <taxon>environmental samples</taxon>
    </lineage>
</organism>
<protein>
    <recommendedName>
        <fullName evidence="6">Globin</fullName>
    </recommendedName>
</protein>
<dbReference type="Pfam" id="PF01152">
    <property type="entry name" value="Bac_globin"/>
    <property type="match status" value="1"/>
</dbReference>
<dbReference type="InterPro" id="IPR009050">
    <property type="entry name" value="Globin-like_sf"/>
</dbReference>
<proteinExistence type="predicted"/>
<keyword evidence="1" id="KW-0813">Transport</keyword>
<keyword evidence="3" id="KW-0479">Metal-binding</keyword>
<dbReference type="EMBL" id="CACVAS010000058">
    <property type="protein sequence ID" value="CAA6811906.1"/>
    <property type="molecule type" value="Genomic_DNA"/>
</dbReference>
<dbReference type="InterPro" id="IPR012292">
    <property type="entry name" value="Globin/Proto"/>
</dbReference>
<gene>
    <name evidence="5" type="ORF">HELGO_WM225</name>
</gene>
<sequence length="132" mass="15446">MLHDTVDRANIEEMVHEFYTIILKDELVGPVFVKTLGPNLHGGKWYEHLNTLYNFWILMMTGKTGYGGHPYPPHAFIGPLTPEMFERWLVLFHEVVHRLYVPEIADKFYTKANMLANQFMDNLGLFDEDDDD</sequence>
<evidence type="ECO:0000256" key="2">
    <source>
        <dbReference type="ARBA" id="ARBA00022617"/>
    </source>
</evidence>
<reference evidence="5" key="1">
    <citation type="submission" date="2020-01" db="EMBL/GenBank/DDBJ databases">
        <authorList>
            <person name="Meier V. D."/>
            <person name="Meier V D."/>
        </authorList>
    </citation>
    <scope>NUCLEOTIDE SEQUENCE</scope>
    <source>
        <strain evidence="5">HLG_WM_MAG_01</strain>
    </source>
</reference>